<sequence length="270" mass="28386">MPLRPTSIAVAPNGGHRGQRDHLAIPISAAELAACAAACLDAGASMIHVHVRDRDGRHLLDAGAYAEATRAIRAEVGDRLVVQITSESLGIYSPAEQRAVVKATRPEAVSLALRELAPDASEERAFAELLDWARAEGCAPQIILYSVEDAARLADLARRGVAPDDLPVLYVLGRYTPGQRSAPADLLPFLSPDAPRFSQWSVCAFGAREAACVATAAALGGHARVGFENNLYLPDGSLARSNADLVAAAADLIRRLGLTIATADDLRNGG</sequence>
<dbReference type="InterPro" id="IPR008567">
    <property type="entry name" value="BKACE"/>
</dbReference>
<keyword evidence="3" id="KW-0479">Metal-binding</keyword>
<organism evidence="5 6">
    <name type="scientific">Chelatococcus sambhunathii</name>
    <dbReference type="NCBI Taxonomy" id="363953"/>
    <lineage>
        <taxon>Bacteria</taxon>
        <taxon>Pseudomonadati</taxon>
        <taxon>Pseudomonadota</taxon>
        <taxon>Alphaproteobacteria</taxon>
        <taxon>Hyphomicrobiales</taxon>
        <taxon>Chelatococcaceae</taxon>
        <taxon>Chelatococcus</taxon>
    </lineage>
</organism>
<dbReference type="SUPFAM" id="SSF51366">
    <property type="entry name" value="Ribulose-phoshate binding barrel"/>
    <property type="match status" value="1"/>
</dbReference>
<dbReference type="Gene3D" id="3.20.20.70">
    <property type="entry name" value="Aldolase class I"/>
    <property type="match status" value="1"/>
</dbReference>
<keyword evidence="4" id="KW-0862">Zinc</keyword>
<dbReference type="InterPro" id="IPR013785">
    <property type="entry name" value="Aldolase_TIM"/>
</dbReference>
<keyword evidence="2" id="KW-0808">Transferase</keyword>
<keyword evidence="6" id="KW-1185">Reference proteome</keyword>
<evidence type="ECO:0000256" key="1">
    <source>
        <dbReference type="ARBA" id="ARBA00001947"/>
    </source>
</evidence>
<dbReference type="EMBL" id="JADBEO010000008">
    <property type="protein sequence ID" value="MDR4305988.1"/>
    <property type="molecule type" value="Genomic_DNA"/>
</dbReference>
<protein>
    <submittedName>
        <fullName evidence="5">3-keto-5-aminohexanoate cleavage protein</fullName>
    </submittedName>
</protein>
<dbReference type="InterPro" id="IPR011060">
    <property type="entry name" value="RibuloseP-bd_barrel"/>
</dbReference>
<evidence type="ECO:0000313" key="6">
    <source>
        <dbReference type="Proteomes" id="UP001181622"/>
    </source>
</evidence>
<dbReference type="PANTHER" id="PTHR37418:SF2">
    <property type="entry name" value="3-KETO-5-AMINOHEXANOATE CLEAVAGE ENZYME"/>
    <property type="match status" value="1"/>
</dbReference>
<dbReference type="Pfam" id="PF05853">
    <property type="entry name" value="BKACE"/>
    <property type="match status" value="1"/>
</dbReference>
<comment type="cofactor">
    <cofactor evidence="1">
        <name>Zn(2+)</name>
        <dbReference type="ChEBI" id="CHEBI:29105"/>
    </cofactor>
</comment>
<accession>A0ABU1DD11</accession>
<reference evidence="5" key="1">
    <citation type="submission" date="2020-10" db="EMBL/GenBank/DDBJ databases">
        <authorList>
            <person name="Abbas A."/>
            <person name="Razzaq R."/>
            <person name="Waqas M."/>
            <person name="Abbas N."/>
            <person name="Nielsen T.K."/>
            <person name="Hansen L.H."/>
            <person name="Hussain S."/>
            <person name="Shahid M."/>
        </authorList>
    </citation>
    <scope>NUCLEOTIDE SEQUENCE</scope>
    <source>
        <strain evidence="5">S14</strain>
    </source>
</reference>
<evidence type="ECO:0000313" key="5">
    <source>
        <dbReference type="EMBL" id="MDR4305988.1"/>
    </source>
</evidence>
<proteinExistence type="predicted"/>
<name>A0ABU1DD11_9HYPH</name>
<evidence type="ECO:0000256" key="3">
    <source>
        <dbReference type="ARBA" id="ARBA00022723"/>
    </source>
</evidence>
<gene>
    <name evidence="5" type="ORF">IHQ68_05060</name>
</gene>
<dbReference type="PANTHER" id="PTHR37418">
    <property type="entry name" value="3-KETO-5-AMINOHEXANOATE CLEAVAGE ENZYME-RELATED"/>
    <property type="match status" value="1"/>
</dbReference>
<evidence type="ECO:0000256" key="2">
    <source>
        <dbReference type="ARBA" id="ARBA00022679"/>
    </source>
</evidence>
<comment type="caution">
    <text evidence="5">The sequence shown here is derived from an EMBL/GenBank/DDBJ whole genome shotgun (WGS) entry which is preliminary data.</text>
</comment>
<evidence type="ECO:0000256" key="4">
    <source>
        <dbReference type="ARBA" id="ARBA00022833"/>
    </source>
</evidence>
<dbReference type="Proteomes" id="UP001181622">
    <property type="component" value="Unassembled WGS sequence"/>
</dbReference>